<dbReference type="GO" id="GO:0016787">
    <property type="term" value="F:hydrolase activity"/>
    <property type="evidence" value="ECO:0007669"/>
    <property type="project" value="UniProtKB-KW"/>
</dbReference>
<evidence type="ECO:0000313" key="3">
    <source>
        <dbReference type="EMBL" id="MEK8033469.1"/>
    </source>
</evidence>
<name>A0ABU9BUP4_9BURK</name>
<dbReference type="RefSeq" id="WP_341427891.1">
    <property type="nucleotide sequence ID" value="NZ_JBBUTG010000016.1"/>
</dbReference>
<dbReference type="Proteomes" id="UP001371218">
    <property type="component" value="Unassembled WGS sequence"/>
</dbReference>
<comment type="caution">
    <text evidence="3">The sequence shown here is derived from an EMBL/GenBank/DDBJ whole genome shotgun (WGS) entry which is preliminary data.</text>
</comment>
<organism evidence="3 4">
    <name type="scientific">Ideonella lacteola</name>
    <dbReference type="NCBI Taxonomy" id="2984193"/>
    <lineage>
        <taxon>Bacteria</taxon>
        <taxon>Pseudomonadati</taxon>
        <taxon>Pseudomonadota</taxon>
        <taxon>Betaproteobacteria</taxon>
        <taxon>Burkholderiales</taxon>
        <taxon>Sphaerotilaceae</taxon>
        <taxon>Ideonella</taxon>
    </lineage>
</organism>
<proteinExistence type="predicted"/>
<protein>
    <submittedName>
        <fullName evidence="3">Serine hydrolase domain-containing protein</fullName>
        <ecNumber evidence="3">3.1.1.103</ecNumber>
    </submittedName>
</protein>
<sequence>MKSHLVPTVLAQALLLIGCVQMPDHAMPRLADAASIDAAAREAMAQTHARGLAVAVVDAGQVVHVRAFGRRNEAGEPLRTDTVMVAASLTKPVFAYLVMQLVDEGRMDLDAPIGRYLAQPLPSYPPWSGLAGDDRWRAITPRMLLSHRSGLPNLATPESEGGLRLQFDPGARYAYSGAGINLLQFVLERGLGLDVDAELRRRVFQRFDMPHTRLTWQEEAASNQADGYTASGDSRPHPRRRRAAAASSMGTTPEDFAHFAAGFMRGEGLSSSSRAAMTTPQGPITTATQFPTFQAELPAERRRADLAAGLGVVLFDGPQGPGFFKGGHEDHAGNTWLCLERTARCVVLLSNDVRAEKAFPGLVASIVGETGAPWRWEYGR</sequence>
<evidence type="ECO:0000259" key="2">
    <source>
        <dbReference type="Pfam" id="PF00144"/>
    </source>
</evidence>
<dbReference type="EC" id="3.1.1.103" evidence="3"/>
<keyword evidence="4" id="KW-1185">Reference proteome</keyword>
<dbReference type="EMBL" id="JBBUTG010000016">
    <property type="protein sequence ID" value="MEK8033469.1"/>
    <property type="molecule type" value="Genomic_DNA"/>
</dbReference>
<dbReference type="PANTHER" id="PTHR43283:SF18">
    <property type="match status" value="1"/>
</dbReference>
<evidence type="ECO:0000313" key="4">
    <source>
        <dbReference type="Proteomes" id="UP001371218"/>
    </source>
</evidence>
<dbReference type="InterPro" id="IPR012338">
    <property type="entry name" value="Beta-lactam/transpept-like"/>
</dbReference>
<feature type="region of interest" description="Disordered" evidence="1">
    <location>
        <begin position="218"/>
        <end position="251"/>
    </location>
</feature>
<dbReference type="Gene3D" id="3.40.710.10">
    <property type="entry name" value="DD-peptidase/beta-lactamase superfamily"/>
    <property type="match status" value="1"/>
</dbReference>
<dbReference type="Pfam" id="PF00144">
    <property type="entry name" value="Beta-lactamase"/>
    <property type="match status" value="1"/>
</dbReference>
<evidence type="ECO:0000256" key="1">
    <source>
        <dbReference type="SAM" id="MobiDB-lite"/>
    </source>
</evidence>
<dbReference type="PANTHER" id="PTHR43283">
    <property type="entry name" value="BETA-LACTAMASE-RELATED"/>
    <property type="match status" value="1"/>
</dbReference>
<dbReference type="InterPro" id="IPR050789">
    <property type="entry name" value="Diverse_Enzym_Activities"/>
</dbReference>
<reference evidence="3 4" key="1">
    <citation type="submission" date="2024-04" db="EMBL/GenBank/DDBJ databases">
        <title>Novel species of the genus Ideonella isolated from streams.</title>
        <authorList>
            <person name="Lu H."/>
        </authorList>
    </citation>
    <scope>NUCLEOTIDE SEQUENCE [LARGE SCALE GENOMIC DNA]</scope>
    <source>
        <strain evidence="3 4">DXS29W</strain>
    </source>
</reference>
<accession>A0ABU9BUP4</accession>
<keyword evidence="3" id="KW-0378">Hydrolase</keyword>
<gene>
    <name evidence="3" type="ORF">AACH06_21830</name>
</gene>
<feature type="domain" description="Beta-lactamase-related" evidence="2">
    <location>
        <begin position="36"/>
        <end position="355"/>
    </location>
</feature>
<dbReference type="InterPro" id="IPR001466">
    <property type="entry name" value="Beta-lactam-related"/>
</dbReference>
<dbReference type="PROSITE" id="PS51257">
    <property type="entry name" value="PROKAR_LIPOPROTEIN"/>
    <property type="match status" value="1"/>
</dbReference>
<dbReference type="SUPFAM" id="SSF56601">
    <property type="entry name" value="beta-lactamase/transpeptidase-like"/>
    <property type="match status" value="1"/>
</dbReference>